<keyword evidence="1" id="KW-0614">Plasmid</keyword>
<dbReference type="EMBL" id="AAHUQY010000021">
    <property type="protein sequence ID" value="ECA5342737.1"/>
    <property type="molecule type" value="Genomic_DNA"/>
</dbReference>
<sequence length="266" mass="30326">MSESDNLTRSLLGKLFRTEISLIRSYRAFLMLLPVHGSSAYQTGTPLLQRRLFGKGFSTAADLAFEVETRPGSFLVPRTLGKEITWERFFSAVLDGDSNVIREYDTNDIDYGIYDAGEKVTFLNGTVDIYNPKKIHELRSKCVDIQNDYFMQVFFISMLAPEFVSIFFGLKPTTADAIKDIGYSSLKTINDVVLFPRTIAFSQGHIEESVSLKTKVFAWAYELSADIRLGKVSDDLMELLRYDTMFTSHRQDVFNTLTNKVMLKDY</sequence>
<dbReference type="RefSeq" id="WP_000004208.1">
    <property type="nucleotide sequence ID" value="NC_024983.1"/>
</dbReference>
<evidence type="ECO:0000313" key="4">
    <source>
        <dbReference type="EMBL" id="HAB3532615.1"/>
    </source>
</evidence>
<reference evidence="4" key="4">
    <citation type="submission" date="2019-06" db="EMBL/GenBank/DDBJ databases">
        <authorList>
            <consortium name="NCBI Pathogen Detection Project"/>
        </authorList>
    </citation>
    <scope>NUCLEOTIDE SEQUENCE</scope>
    <source>
        <strain evidence="4">Salmonella enterica</strain>
    </source>
</reference>
<name>A0A077W6I6_SALTM</name>
<geneLocation type="plasmid" evidence="1">
    <name>pIMP4-SEM1</name>
</geneLocation>
<dbReference type="EMBL" id="AALLDS010000033">
    <property type="protein sequence ID" value="EDA7615048.1"/>
    <property type="molecule type" value="Genomic_DNA"/>
</dbReference>
<dbReference type="EMBL" id="KX810825">
    <property type="protein sequence ID" value="APA22776.1"/>
    <property type="molecule type" value="Genomic_DNA"/>
</dbReference>
<evidence type="ECO:0000313" key="1">
    <source>
        <dbReference type="EMBL" id="APA22776.1"/>
    </source>
</evidence>
<accession>A0A077W6I6</accession>
<dbReference type="EMBL" id="DAAGLI010000026">
    <property type="protein sequence ID" value="HAB3532615.1"/>
    <property type="molecule type" value="Genomic_DNA"/>
</dbReference>
<gene>
    <name evidence="1" type="primary">trhR</name>
    <name evidence="3" type="ORF">A3V89_19970</name>
    <name evidence="2" type="ORF">ELS01_20355</name>
    <name evidence="4" type="ORF">GJE27_22805</name>
</gene>
<proteinExistence type="predicted"/>
<reference evidence="1" key="1">
    <citation type="journal article" date="2016" name="Sci. Rep.">
        <title>Isolation and plasmid characterization of carbapenemase (IMP-4) producing Salmonella enterica Typhimurium from cats.</title>
        <authorList>
            <person name="Abraham S."/>
            <person name="O'Dea M."/>
            <person name="Trott D.J."/>
            <person name="Abraham R.J."/>
            <person name="Hughes D."/>
            <person name="Pang S."/>
            <person name="McKew G."/>
            <person name="Cheong E.Y."/>
            <person name="Merlino J."/>
            <person name="Saputra S."/>
            <person name="Malik R."/>
            <person name="Gottlieb T."/>
        </authorList>
    </citation>
    <scope>NUCLEOTIDE SEQUENCE</scope>
    <source>
        <strain evidence="1">MU1</strain>
        <plasmid evidence="1">pIMP4-SEM1</plasmid>
    </source>
</reference>
<keyword evidence="1" id="KW-0675">Receptor</keyword>
<evidence type="ECO:0000313" key="2">
    <source>
        <dbReference type="EMBL" id="ECA5342737.1"/>
    </source>
</evidence>
<protein>
    <submittedName>
        <fullName evidence="1">Thyrotropin releasing hormone receptor</fullName>
    </submittedName>
    <submittedName>
        <fullName evidence="4">TrhR</fullName>
    </submittedName>
</protein>
<evidence type="ECO:0000313" key="3">
    <source>
        <dbReference type="EMBL" id="EDA7615048.1"/>
    </source>
</evidence>
<dbReference type="AlphaFoldDB" id="A0A077W6I6"/>
<reference evidence="4" key="2">
    <citation type="journal article" date="2018" name="Genome Biol.">
        <title>SKESA: strategic k-mer extension for scrupulous assemblies.</title>
        <authorList>
            <person name="Souvorov A."/>
            <person name="Agarwala R."/>
            <person name="Lipman D.J."/>
        </authorList>
    </citation>
    <scope>NUCLEOTIDE SEQUENCE</scope>
    <source>
        <strain evidence="4">Salmonella enterica</strain>
    </source>
</reference>
<organism evidence="4">
    <name type="scientific">Salmonella typhimurium</name>
    <dbReference type="NCBI Taxonomy" id="90371"/>
    <lineage>
        <taxon>Bacteria</taxon>
        <taxon>Pseudomonadati</taxon>
        <taxon>Pseudomonadota</taxon>
        <taxon>Gammaproteobacteria</taxon>
        <taxon>Enterobacterales</taxon>
        <taxon>Enterobacteriaceae</taxon>
        <taxon>Salmonella</taxon>
    </lineage>
</organism>
<reference evidence="2" key="3">
    <citation type="submission" date="2018-12" db="EMBL/GenBank/DDBJ databases">
        <authorList>
            <person name="Ashton P.M."/>
            <person name="Dallman T."/>
            <person name="Nair S."/>
            <person name="De Pinna E."/>
            <person name="Peters T."/>
            <person name="Grant K."/>
        </authorList>
    </citation>
    <scope>NUCLEOTIDE SEQUENCE</scope>
    <source>
        <strain evidence="3">116039</strain>
        <strain evidence="2">582921</strain>
    </source>
</reference>